<reference evidence="1 2" key="1">
    <citation type="journal article" date="2015" name="Genome Biol. Evol.">
        <title>Comparative Genomics of a Bacterivorous Green Alga Reveals Evolutionary Causalities and Consequences of Phago-Mixotrophic Mode of Nutrition.</title>
        <authorList>
            <person name="Burns J.A."/>
            <person name="Paasch A."/>
            <person name="Narechania A."/>
            <person name="Kim E."/>
        </authorList>
    </citation>
    <scope>NUCLEOTIDE SEQUENCE [LARGE SCALE GENOMIC DNA]</scope>
    <source>
        <strain evidence="1 2">PLY_AMNH</strain>
    </source>
</reference>
<sequence>MEGNVEKSPETLESFVVMVVDNKLSPFIEKISKLETEMAGVRHEIRQLDEKLELVLAPPQQVRKTKQVRSDQRHVLVFYKSLLYATLQGAKELAHRYNRLLKETRRHRRSALPLASQLQSL</sequence>
<dbReference type="EMBL" id="LGRX02003744">
    <property type="protein sequence ID" value="KAK3281693.1"/>
    <property type="molecule type" value="Genomic_DNA"/>
</dbReference>
<name>A0AAE0GPK3_9CHLO</name>
<evidence type="ECO:0000313" key="1">
    <source>
        <dbReference type="EMBL" id="KAK3281693.1"/>
    </source>
</evidence>
<dbReference type="Proteomes" id="UP001190700">
    <property type="component" value="Unassembled WGS sequence"/>
</dbReference>
<organism evidence="1 2">
    <name type="scientific">Cymbomonas tetramitiformis</name>
    <dbReference type="NCBI Taxonomy" id="36881"/>
    <lineage>
        <taxon>Eukaryota</taxon>
        <taxon>Viridiplantae</taxon>
        <taxon>Chlorophyta</taxon>
        <taxon>Pyramimonadophyceae</taxon>
        <taxon>Pyramimonadales</taxon>
        <taxon>Pyramimonadaceae</taxon>
        <taxon>Cymbomonas</taxon>
    </lineage>
</organism>
<protein>
    <submittedName>
        <fullName evidence="1">Uncharacterized protein</fullName>
    </submittedName>
</protein>
<comment type="caution">
    <text evidence="1">The sequence shown here is derived from an EMBL/GenBank/DDBJ whole genome shotgun (WGS) entry which is preliminary data.</text>
</comment>
<accession>A0AAE0GPK3</accession>
<proteinExistence type="predicted"/>
<evidence type="ECO:0000313" key="2">
    <source>
        <dbReference type="Proteomes" id="UP001190700"/>
    </source>
</evidence>
<dbReference type="AlphaFoldDB" id="A0AAE0GPK3"/>
<gene>
    <name evidence="1" type="ORF">CYMTET_10533</name>
</gene>
<keyword evidence="2" id="KW-1185">Reference proteome</keyword>